<name>A0A9D2KJF8_9MICO</name>
<dbReference type="InterPro" id="IPR011335">
    <property type="entry name" value="Restrct_endonuc-II-like"/>
</dbReference>
<dbReference type="EMBL" id="DXAM01000145">
    <property type="protein sequence ID" value="HJA05328.1"/>
    <property type="molecule type" value="Genomic_DNA"/>
</dbReference>
<protein>
    <recommendedName>
        <fullName evidence="3">DUF559 domain-containing protein</fullName>
    </recommendedName>
</protein>
<evidence type="ECO:0000313" key="2">
    <source>
        <dbReference type="Proteomes" id="UP000824220"/>
    </source>
</evidence>
<dbReference type="SUPFAM" id="SSF52980">
    <property type="entry name" value="Restriction endonuclease-like"/>
    <property type="match status" value="1"/>
</dbReference>
<evidence type="ECO:0000313" key="1">
    <source>
        <dbReference type="EMBL" id="HJA05328.1"/>
    </source>
</evidence>
<proteinExistence type="predicted"/>
<sequence>MGARKQIPRDLGPVFLVGDALAAGVGPGRLRGRDLERPFHGVRALSQLRESSTDPWDERRAELVRLATAYAPLLRENQFFSHETAIAIWGGPLATHEREELDVSVLGNGSLPRGRGVRGHRASLAATSTRIVQGLRVASFATMWASMGAAMSRDELVALGDYGCRVWRTGENRPHPGRPPLATLAQLEAAATVSRRRGAATLREALPLIRLDAWSPRETATRLLLIDAGLPEPRLNVDVSDAHGDFLACPDLAYPELKIAIEYQGQLHGTQYAMDIERVERLRAEGWIVIQVTSETLRFPNIVARRVHAALIERGWRPEGGTFGLR</sequence>
<comment type="caution">
    <text evidence="1">The sequence shown here is derived from an EMBL/GenBank/DDBJ whole genome shotgun (WGS) entry which is preliminary data.</text>
</comment>
<accession>A0A9D2KJF8</accession>
<reference evidence="1" key="1">
    <citation type="journal article" date="2021" name="PeerJ">
        <title>Extensive microbial diversity within the chicken gut microbiome revealed by metagenomics and culture.</title>
        <authorList>
            <person name="Gilroy R."/>
            <person name="Ravi A."/>
            <person name="Getino M."/>
            <person name="Pursley I."/>
            <person name="Horton D.L."/>
            <person name="Alikhan N.F."/>
            <person name="Baker D."/>
            <person name="Gharbi K."/>
            <person name="Hall N."/>
            <person name="Watson M."/>
            <person name="Adriaenssens E.M."/>
            <person name="Foster-Nyarko E."/>
            <person name="Jarju S."/>
            <person name="Secka A."/>
            <person name="Antonio M."/>
            <person name="Oren A."/>
            <person name="Chaudhuri R.R."/>
            <person name="La Ragione R."/>
            <person name="Hildebrand F."/>
            <person name="Pallen M.J."/>
        </authorList>
    </citation>
    <scope>NUCLEOTIDE SEQUENCE</scope>
    <source>
        <strain evidence="1">ChiHjej8B7-3636</strain>
    </source>
</reference>
<reference evidence="1" key="2">
    <citation type="submission" date="2021-04" db="EMBL/GenBank/DDBJ databases">
        <authorList>
            <person name="Gilroy R."/>
        </authorList>
    </citation>
    <scope>NUCLEOTIDE SEQUENCE</scope>
    <source>
        <strain evidence="1">ChiHjej8B7-3636</strain>
    </source>
</reference>
<dbReference type="Proteomes" id="UP000824220">
    <property type="component" value="Unassembled WGS sequence"/>
</dbReference>
<gene>
    <name evidence="1" type="ORF">H9800_10770</name>
</gene>
<organism evidence="1 2">
    <name type="scientific">Candidatus Microbacterium stercoravium</name>
    <dbReference type="NCBI Taxonomy" id="2838697"/>
    <lineage>
        <taxon>Bacteria</taxon>
        <taxon>Bacillati</taxon>
        <taxon>Actinomycetota</taxon>
        <taxon>Actinomycetes</taxon>
        <taxon>Micrococcales</taxon>
        <taxon>Microbacteriaceae</taxon>
        <taxon>Microbacterium</taxon>
    </lineage>
</organism>
<dbReference type="Gene3D" id="3.40.960.10">
    <property type="entry name" value="VSR Endonuclease"/>
    <property type="match status" value="1"/>
</dbReference>
<dbReference type="AlphaFoldDB" id="A0A9D2KJF8"/>
<evidence type="ECO:0008006" key="3">
    <source>
        <dbReference type="Google" id="ProtNLM"/>
    </source>
</evidence>